<keyword evidence="4 6" id="KW-0472">Membrane</keyword>
<feature type="transmembrane region" description="Helical" evidence="6">
    <location>
        <begin position="120"/>
        <end position="149"/>
    </location>
</feature>
<comment type="subcellular location">
    <subcellularLocation>
        <location evidence="1">Membrane</location>
        <topology evidence="1">Multi-pass membrane protein</topology>
    </subcellularLocation>
</comment>
<organism evidence="8 9">
    <name type="scientific">Diplocarpon rosae</name>
    <dbReference type="NCBI Taxonomy" id="946125"/>
    <lineage>
        <taxon>Eukaryota</taxon>
        <taxon>Fungi</taxon>
        <taxon>Dikarya</taxon>
        <taxon>Ascomycota</taxon>
        <taxon>Pezizomycotina</taxon>
        <taxon>Leotiomycetes</taxon>
        <taxon>Helotiales</taxon>
        <taxon>Drepanopezizaceae</taxon>
        <taxon>Diplocarpon</taxon>
    </lineage>
</organism>
<name>A0AAD9SYH3_9HELO</name>
<feature type="transmembrane region" description="Helical" evidence="6">
    <location>
        <begin position="206"/>
        <end position="229"/>
    </location>
</feature>
<keyword evidence="9" id="KW-1185">Reference proteome</keyword>
<comment type="caution">
    <text evidence="8">The sequence shown here is derived from an EMBL/GenBank/DDBJ whole genome shotgun (WGS) entry which is preliminary data.</text>
</comment>
<dbReference type="PANTHER" id="PTHR33048:SF96">
    <property type="entry name" value="INTEGRAL MEMBRANE PROTEIN"/>
    <property type="match status" value="1"/>
</dbReference>
<dbReference type="InterPro" id="IPR052337">
    <property type="entry name" value="SAT4-like"/>
</dbReference>
<comment type="similarity">
    <text evidence="5">Belongs to the SAT4 family.</text>
</comment>
<feature type="domain" description="Rhodopsin" evidence="7">
    <location>
        <begin position="28"/>
        <end position="299"/>
    </location>
</feature>
<evidence type="ECO:0000259" key="7">
    <source>
        <dbReference type="Pfam" id="PF20684"/>
    </source>
</evidence>
<keyword evidence="3 6" id="KW-1133">Transmembrane helix</keyword>
<dbReference type="EMBL" id="JAUBYV010000007">
    <property type="protein sequence ID" value="KAK2625439.1"/>
    <property type="molecule type" value="Genomic_DNA"/>
</dbReference>
<feature type="transmembrane region" description="Helical" evidence="6">
    <location>
        <begin position="6"/>
        <end position="31"/>
    </location>
</feature>
<keyword evidence="2 6" id="KW-0812">Transmembrane</keyword>
<evidence type="ECO:0000256" key="5">
    <source>
        <dbReference type="ARBA" id="ARBA00038359"/>
    </source>
</evidence>
<evidence type="ECO:0000313" key="9">
    <source>
        <dbReference type="Proteomes" id="UP001285354"/>
    </source>
</evidence>
<dbReference type="Pfam" id="PF20684">
    <property type="entry name" value="Fung_rhodopsin"/>
    <property type="match status" value="1"/>
</dbReference>
<feature type="transmembrane region" description="Helical" evidence="6">
    <location>
        <begin position="274"/>
        <end position="292"/>
    </location>
</feature>
<feature type="transmembrane region" description="Helical" evidence="6">
    <location>
        <begin position="86"/>
        <end position="108"/>
    </location>
</feature>
<dbReference type="Proteomes" id="UP001285354">
    <property type="component" value="Unassembled WGS sequence"/>
</dbReference>
<evidence type="ECO:0000256" key="2">
    <source>
        <dbReference type="ARBA" id="ARBA00022692"/>
    </source>
</evidence>
<protein>
    <recommendedName>
        <fullName evidence="7">Rhodopsin domain-containing protein</fullName>
    </recommendedName>
</protein>
<evidence type="ECO:0000256" key="1">
    <source>
        <dbReference type="ARBA" id="ARBA00004141"/>
    </source>
</evidence>
<evidence type="ECO:0000256" key="3">
    <source>
        <dbReference type="ARBA" id="ARBA00022989"/>
    </source>
</evidence>
<sequence>MPLHTQGTIAVAVSAAFALFAFLAIATRMYVKLSITKNFGWNDVGMSTALAVYMALLALLIDGCINGIGGHTALATIPGITSVLKAIWFLEIIYVILTSVMKASIAITMMRWTSSRVLKLFFWGSIGMDVLISSIFTFYVIFQCTPISYAWEMLNPKIKGKCLPFTGQLFMGLALCFVTFALDVLLMTSPFIMMKGRGLNKILKRYIYGIFSLGIAATIANIIRLFAIFKLQKSKDQLCKPIPIPSTFPFGGRKKEESEKEPISNNRLDDAAPVFTWSAVEVSIGIIIAGLIEMGPLMAKWGFPGFESYNRFASLGDEDTVKLQRMQSMDKTSIVISDSMR</sequence>
<gene>
    <name evidence="8" type="ORF">QTJ16_004751</name>
</gene>
<dbReference type="AlphaFoldDB" id="A0AAD9SYH3"/>
<dbReference type="GO" id="GO:0016020">
    <property type="term" value="C:membrane"/>
    <property type="evidence" value="ECO:0007669"/>
    <property type="project" value="UniProtKB-SubCell"/>
</dbReference>
<accession>A0AAD9SYH3</accession>
<evidence type="ECO:0000256" key="6">
    <source>
        <dbReference type="SAM" id="Phobius"/>
    </source>
</evidence>
<reference evidence="8" key="1">
    <citation type="submission" date="2023-06" db="EMBL/GenBank/DDBJ databases">
        <title>Draft genome of Marssonina rosae.</title>
        <authorList>
            <person name="Cheng Q."/>
        </authorList>
    </citation>
    <scope>NUCLEOTIDE SEQUENCE</scope>
    <source>
        <strain evidence="8">R4</strain>
    </source>
</reference>
<dbReference type="PANTHER" id="PTHR33048">
    <property type="entry name" value="PTH11-LIKE INTEGRAL MEMBRANE PROTEIN (AFU_ORTHOLOGUE AFUA_5G11245)"/>
    <property type="match status" value="1"/>
</dbReference>
<proteinExistence type="inferred from homology"/>
<evidence type="ECO:0000256" key="4">
    <source>
        <dbReference type="ARBA" id="ARBA00023136"/>
    </source>
</evidence>
<dbReference type="InterPro" id="IPR049326">
    <property type="entry name" value="Rhodopsin_dom_fungi"/>
</dbReference>
<feature type="transmembrane region" description="Helical" evidence="6">
    <location>
        <begin position="169"/>
        <end position="194"/>
    </location>
</feature>
<evidence type="ECO:0000313" key="8">
    <source>
        <dbReference type="EMBL" id="KAK2625439.1"/>
    </source>
</evidence>